<feature type="compositionally biased region" description="Polar residues" evidence="1">
    <location>
        <begin position="148"/>
        <end position="161"/>
    </location>
</feature>
<feature type="compositionally biased region" description="Basic and acidic residues" evidence="1">
    <location>
        <begin position="71"/>
        <end position="84"/>
    </location>
</feature>
<feature type="region of interest" description="Disordered" evidence="1">
    <location>
        <begin position="68"/>
        <end position="87"/>
    </location>
</feature>
<feature type="compositionally biased region" description="Polar residues" evidence="1">
    <location>
        <begin position="348"/>
        <end position="362"/>
    </location>
</feature>
<evidence type="ECO:0000256" key="1">
    <source>
        <dbReference type="SAM" id="MobiDB-lite"/>
    </source>
</evidence>
<dbReference type="EMBL" id="JAATIQ010000101">
    <property type="protein sequence ID" value="KAF4382345.1"/>
    <property type="molecule type" value="Genomic_DNA"/>
</dbReference>
<dbReference type="Proteomes" id="UP000583929">
    <property type="component" value="Unassembled WGS sequence"/>
</dbReference>
<name>A0A7J6GHE0_CANSA</name>
<feature type="compositionally biased region" description="Low complexity" evidence="1">
    <location>
        <begin position="698"/>
        <end position="711"/>
    </location>
</feature>
<feature type="compositionally biased region" description="Polar residues" evidence="1">
    <location>
        <begin position="720"/>
        <end position="747"/>
    </location>
</feature>
<evidence type="ECO:0000313" key="2">
    <source>
        <dbReference type="EMBL" id="KAF4382345.1"/>
    </source>
</evidence>
<organism evidence="2 3">
    <name type="scientific">Cannabis sativa</name>
    <name type="common">Hemp</name>
    <name type="synonym">Marijuana</name>
    <dbReference type="NCBI Taxonomy" id="3483"/>
    <lineage>
        <taxon>Eukaryota</taxon>
        <taxon>Viridiplantae</taxon>
        <taxon>Streptophyta</taxon>
        <taxon>Embryophyta</taxon>
        <taxon>Tracheophyta</taxon>
        <taxon>Spermatophyta</taxon>
        <taxon>Magnoliopsida</taxon>
        <taxon>eudicotyledons</taxon>
        <taxon>Gunneridae</taxon>
        <taxon>Pentapetalae</taxon>
        <taxon>rosids</taxon>
        <taxon>fabids</taxon>
        <taxon>Rosales</taxon>
        <taxon>Cannabaceae</taxon>
        <taxon>Cannabis</taxon>
    </lineage>
</organism>
<gene>
    <name evidence="2" type="ORF">G4B88_011297</name>
</gene>
<proteinExistence type="predicted"/>
<protein>
    <submittedName>
        <fullName evidence="2">Uncharacterized protein</fullName>
    </submittedName>
</protein>
<sequence>MNFLMRSTQTAAADQVTVRESTAETHHIPKPTASLEALIADDPYRRYSALEDHDGEIENFGGEKGSIAVSDAKKDSTVSKHSDVSEEEGWITIPYSEQVHILACLSACKKDTEIITPFKVAAVMSKNGMGKSPEKQNGNLEDEKNENLPGSQDVGPQNGENLSKEKQDSKKDVSTSESLLRLEDHKRRTELLLQRFEKSHYFVRIAESGEPLWSKKSALDKSSESSETDSQRLNNEAVSRLSAVIDKGNFNPTASGGVARNTVKCCSLSNGDLVVLLQVNVGVEFLKNPVLEILQFEKYNDKDLISENQTNAASVDQDPCGDLLKWLLPLDNTLPPPARPLSPPISSNTGFGSTAQKSNLTSSSGSQLFSFGNFRSYSMSSLPQNSTPPPASVKSSGSKPSFNPEDWDQYSSQKLRKSQKTDAEELLSFRGVSLERERFSVRCGLEGIYMPGRRWTRKLEIIQPVEIHSFAADCNTDDLLCVQIKNVTPAHAPDIVVYIDAITIVFEEASKGGQPLSLPITCIEAGTDHSLPNLALRYQTKSSFGFLKSLCSSIGNIVQEGEEHSFILKPATSLWRSIKANGEKSTQSSQLPTGITSSLHLSQTVEGKRKVFTADQYAIMVSCRCNYSESRMFFKQPTSWRPRISRDLMITVASEMSGQHRPNGGSYQLPVQVLTLQASNLTSEDLTLTVLAPASFTSPPSVVSLNSSPTSPRSPFISFPENTSSNGDKRFSTVQRLSSAPASSGNQKLDDHSGARSASFNELASPRSDIIPSSSVGCTHLWLQSRVPLGCVPSHSTATIKLELLPLTDGINTLDTLQIDVKEKARCKPNHFVMTQILMMMYGGIG</sequence>
<feature type="compositionally biased region" description="Basic and acidic residues" evidence="1">
    <location>
        <begin position="162"/>
        <end position="177"/>
    </location>
</feature>
<feature type="region of interest" description="Disordered" evidence="1">
    <location>
        <begin position="698"/>
        <end position="761"/>
    </location>
</feature>
<feature type="region of interest" description="Disordered" evidence="1">
    <location>
        <begin position="380"/>
        <end position="416"/>
    </location>
</feature>
<reference evidence="2 3" key="1">
    <citation type="journal article" date="2020" name="bioRxiv">
        <title>Sequence and annotation of 42 cannabis genomes reveals extensive copy number variation in cannabinoid synthesis and pathogen resistance genes.</title>
        <authorList>
            <person name="Mckernan K.J."/>
            <person name="Helbert Y."/>
            <person name="Kane L.T."/>
            <person name="Ebling H."/>
            <person name="Zhang L."/>
            <person name="Liu B."/>
            <person name="Eaton Z."/>
            <person name="Mclaughlin S."/>
            <person name="Kingan S."/>
            <person name="Baybayan P."/>
            <person name="Concepcion G."/>
            <person name="Jordan M."/>
            <person name="Riva A."/>
            <person name="Barbazuk W."/>
            <person name="Harkins T."/>
        </authorList>
    </citation>
    <scope>NUCLEOTIDE SEQUENCE [LARGE SCALE GENOMIC DNA]</scope>
    <source>
        <strain evidence="3">cv. Jamaican Lion 4</strain>
        <tissue evidence="2">Leaf</tissue>
    </source>
</reference>
<evidence type="ECO:0000313" key="3">
    <source>
        <dbReference type="Proteomes" id="UP000583929"/>
    </source>
</evidence>
<accession>A0A7J6GHE0</accession>
<feature type="region of interest" description="Disordered" evidence="1">
    <location>
        <begin position="214"/>
        <end position="235"/>
    </location>
</feature>
<dbReference type="AlphaFoldDB" id="A0A7J6GHE0"/>
<dbReference type="PANTHER" id="PTHR36034:SF2">
    <property type="entry name" value="EXPRESSED PROTEIN"/>
    <property type="match status" value="1"/>
</dbReference>
<keyword evidence="3" id="KW-1185">Reference proteome</keyword>
<dbReference type="PANTHER" id="PTHR36034">
    <property type="entry name" value="EXPRESSED PROTEIN"/>
    <property type="match status" value="1"/>
</dbReference>
<feature type="region of interest" description="Disordered" evidence="1">
    <location>
        <begin position="335"/>
        <end position="362"/>
    </location>
</feature>
<feature type="region of interest" description="Disordered" evidence="1">
    <location>
        <begin position="127"/>
        <end position="177"/>
    </location>
</feature>
<comment type="caution">
    <text evidence="2">The sequence shown here is derived from an EMBL/GenBank/DDBJ whole genome shotgun (WGS) entry which is preliminary data.</text>
</comment>